<feature type="compositionally biased region" description="Gly residues" evidence="1">
    <location>
        <begin position="54"/>
        <end position="63"/>
    </location>
</feature>
<evidence type="ECO:0000313" key="2">
    <source>
        <dbReference type="EMBL" id="CAG8520242.1"/>
    </source>
</evidence>
<name>A0A9N9A8N5_9GLOM</name>
<dbReference type="EMBL" id="CAJVPL010000673">
    <property type="protein sequence ID" value="CAG8520242.1"/>
    <property type="molecule type" value="Genomic_DNA"/>
</dbReference>
<sequence length="288" mass="31477">MADVIGTYKAEELLDYLRMRFWKIESEVTINEEVLQNHTICCSGMLRRRRPQQTGGGDGGNGNINGNNNEPTYQNTCTGNSPTIAQKPYSSANLFVPTGTTTQNMNDILPTFPPPTRERNYFIQTISSQIDAGNNPPASVNTNAVVYQAVQQTAQQTVQQTIGTESKDNGSNSQTKIQNAVPTKTITENNSNSIRPSSNSVTYIKYLTSTLQTSFTTLITTTLDNSSIKIITSVVPTSKVVVIPTNSIPSNNAAPSSSSDSFRLIDTILKRITMTLTFSFGLSLIFIR</sequence>
<evidence type="ECO:0000256" key="1">
    <source>
        <dbReference type="SAM" id="MobiDB-lite"/>
    </source>
</evidence>
<gene>
    <name evidence="2" type="ORF">AGERDE_LOCUS5199</name>
</gene>
<accession>A0A9N9A8N5</accession>
<evidence type="ECO:0000313" key="3">
    <source>
        <dbReference type="Proteomes" id="UP000789831"/>
    </source>
</evidence>
<organism evidence="2 3">
    <name type="scientific">Ambispora gerdemannii</name>
    <dbReference type="NCBI Taxonomy" id="144530"/>
    <lineage>
        <taxon>Eukaryota</taxon>
        <taxon>Fungi</taxon>
        <taxon>Fungi incertae sedis</taxon>
        <taxon>Mucoromycota</taxon>
        <taxon>Glomeromycotina</taxon>
        <taxon>Glomeromycetes</taxon>
        <taxon>Archaeosporales</taxon>
        <taxon>Ambisporaceae</taxon>
        <taxon>Ambispora</taxon>
    </lineage>
</organism>
<dbReference type="Proteomes" id="UP000789831">
    <property type="component" value="Unassembled WGS sequence"/>
</dbReference>
<feature type="region of interest" description="Disordered" evidence="1">
    <location>
        <begin position="49"/>
        <end position="70"/>
    </location>
</feature>
<keyword evidence="3" id="KW-1185">Reference proteome</keyword>
<protein>
    <submittedName>
        <fullName evidence="2">8673_t:CDS:1</fullName>
    </submittedName>
</protein>
<reference evidence="2" key="1">
    <citation type="submission" date="2021-06" db="EMBL/GenBank/DDBJ databases">
        <authorList>
            <person name="Kallberg Y."/>
            <person name="Tangrot J."/>
            <person name="Rosling A."/>
        </authorList>
    </citation>
    <scope>NUCLEOTIDE SEQUENCE</scope>
    <source>
        <strain evidence="2">MT106</strain>
    </source>
</reference>
<dbReference type="AlphaFoldDB" id="A0A9N9A8N5"/>
<proteinExistence type="predicted"/>
<comment type="caution">
    <text evidence="2">The sequence shown here is derived from an EMBL/GenBank/DDBJ whole genome shotgun (WGS) entry which is preliminary data.</text>
</comment>